<dbReference type="Proteomes" id="UP000019364">
    <property type="component" value="Unassembled WGS sequence"/>
</dbReference>
<proteinExistence type="predicted"/>
<sequence>MKKIKRDQLLLGMALMQLREQHKLHPSDIIKDYDEVSMSKLWDKHFLSGVPDIEDLKSLARISYRNIIKVKNTE</sequence>
<comment type="caution">
    <text evidence="1">The sequence shown here is derived from an EMBL/GenBank/DDBJ whole genome shotgun (WGS) entry which is preliminary data.</text>
</comment>
<evidence type="ECO:0000313" key="2">
    <source>
        <dbReference type="Proteomes" id="UP000019364"/>
    </source>
</evidence>
<organism evidence="1 2">
    <name type="scientific">Paenibacillus pini JCM 16418</name>
    <dbReference type="NCBI Taxonomy" id="1236976"/>
    <lineage>
        <taxon>Bacteria</taxon>
        <taxon>Bacillati</taxon>
        <taxon>Bacillota</taxon>
        <taxon>Bacilli</taxon>
        <taxon>Bacillales</taxon>
        <taxon>Paenibacillaceae</taxon>
        <taxon>Paenibacillus</taxon>
    </lineage>
</organism>
<dbReference type="AlphaFoldDB" id="W7YII8"/>
<keyword evidence="2" id="KW-1185">Reference proteome</keyword>
<reference evidence="1 2" key="1">
    <citation type="journal article" date="2014" name="Genome Announc.">
        <title>Draft Genome Sequence of Paenibacillus pini JCM 16418T, Isolated from the Rhizosphere of Pine Tree.</title>
        <authorList>
            <person name="Yuki M."/>
            <person name="Oshima K."/>
            <person name="Suda W."/>
            <person name="Oshida Y."/>
            <person name="Kitamura K."/>
            <person name="Iida Y."/>
            <person name="Hattori M."/>
            <person name="Ohkuma M."/>
        </authorList>
    </citation>
    <scope>NUCLEOTIDE SEQUENCE [LARGE SCALE GENOMIC DNA]</scope>
    <source>
        <strain evidence="1 2">JCM 16418</strain>
    </source>
</reference>
<dbReference type="RefSeq" id="WP_036653385.1">
    <property type="nucleotide sequence ID" value="NZ_BAVZ01000033.1"/>
</dbReference>
<dbReference type="STRING" id="1236976.JCM16418_4929"/>
<evidence type="ECO:0000313" key="1">
    <source>
        <dbReference type="EMBL" id="GAF10710.1"/>
    </source>
</evidence>
<gene>
    <name evidence="1" type="ORF">JCM16418_4929</name>
</gene>
<name>W7YII8_9BACL</name>
<dbReference type="EMBL" id="BAVZ01000033">
    <property type="protein sequence ID" value="GAF10710.1"/>
    <property type="molecule type" value="Genomic_DNA"/>
</dbReference>
<protein>
    <submittedName>
        <fullName evidence="1">Uncharacterized protein</fullName>
    </submittedName>
</protein>
<accession>W7YII8</accession>